<name>A0ABN4ATA8_EMTOG</name>
<proteinExistence type="predicted"/>
<accession>A0ABN4ATA8</accession>
<evidence type="ECO:0000313" key="1">
    <source>
        <dbReference type="EMBL" id="AFK05465.1"/>
    </source>
</evidence>
<dbReference type="EMBL" id="CP002962">
    <property type="protein sequence ID" value="AFK05465.1"/>
    <property type="molecule type" value="Genomic_DNA"/>
</dbReference>
<keyword evidence="2" id="KW-1185">Reference proteome</keyword>
<dbReference type="Proteomes" id="UP000002875">
    <property type="component" value="Plasmid pEMTOL01"/>
</dbReference>
<geneLocation type="plasmid" evidence="1 2">
    <name>pEMTOL01</name>
</geneLocation>
<gene>
    <name evidence="1" type="ordered locus">Emtol_0193</name>
</gene>
<reference evidence="1 2" key="1">
    <citation type="submission" date="2011-07" db="EMBL/GenBank/DDBJ databases">
        <title>The complete genome of plasmid 1 of Emticicia oligotrophica DSM 17448.</title>
        <authorList>
            <consortium name="US DOE Joint Genome Institute (JGI-PGF)"/>
            <person name="Lucas S."/>
            <person name="Han J."/>
            <person name="Lapidus A."/>
            <person name="Bruce D."/>
            <person name="Goodwin L."/>
            <person name="Pitluck S."/>
            <person name="Peters L."/>
            <person name="Kyrpides N."/>
            <person name="Mavromatis K."/>
            <person name="Ivanova N."/>
            <person name="Ovchinnikova G."/>
            <person name="Teshima H."/>
            <person name="Detter J.C."/>
            <person name="Tapia R."/>
            <person name="Han C."/>
            <person name="Land M."/>
            <person name="Hauser L."/>
            <person name="Markowitz V."/>
            <person name="Cheng J.-F."/>
            <person name="Hugenholtz P."/>
            <person name="Woyke T."/>
            <person name="Wu D."/>
            <person name="Tindall B."/>
            <person name="Pomrenke H."/>
            <person name="Brambilla E."/>
            <person name="Klenk H.-P."/>
            <person name="Eisen J.A."/>
        </authorList>
    </citation>
    <scope>NUCLEOTIDE SEQUENCE [LARGE SCALE GENOMIC DNA]</scope>
    <source>
        <strain evidence="2">DSM 17448 / GPTSA100-15</strain>
        <plasmid evidence="1 2">pEMTOL01</plasmid>
    </source>
</reference>
<protein>
    <submittedName>
        <fullName evidence="1">Uncharacterized protein</fullName>
    </submittedName>
</protein>
<keyword evidence="1" id="KW-0614">Plasmid</keyword>
<evidence type="ECO:0000313" key="2">
    <source>
        <dbReference type="Proteomes" id="UP000002875"/>
    </source>
</evidence>
<sequence>MTSPQLMLHIAQAHKALLRTQNNHYSDKSKQAYQENLVRLFYAIEKDVVDNPPTSEDEVYELKSYIDFIFKNIEFLDSSTLNLIPYEIVACLKSTLSEWINDPTFIITTSLINDTGGFSFDPSLITFYKRLYFVFHFKYNIQFSHKLIQINIPKAFSRDYLVSVVHYHELGHFVDTQNKITEALSKELYNDFVGGKYDDDDEFNKNMNVYFEFLREKYYSDENKIEILRNHLAEYFCDLFASQYVGQHLSDYIIYITEGQNYYVDSHPSSTNRKKVAADFLNKQPNLVVTLVNQALQNIFGKQLEIRYEAIPTDDFYQLLPFEIANDKQLHGLISTGWQIWNDGHKAFEQKAGMQDLSQVKFYSIINNLIEKAIGNYIISQTWTQI</sequence>
<organism evidence="1 2">
    <name type="scientific">Emticicia oligotrophica (strain DSM 17448 / CIP 109782 / MTCC 6937 / GPTSA100-15)</name>
    <dbReference type="NCBI Taxonomy" id="929562"/>
    <lineage>
        <taxon>Bacteria</taxon>
        <taxon>Pseudomonadati</taxon>
        <taxon>Bacteroidota</taxon>
        <taxon>Cytophagia</taxon>
        <taxon>Cytophagales</taxon>
        <taxon>Leadbetterellaceae</taxon>
        <taxon>Emticicia</taxon>
    </lineage>
</organism>
<dbReference type="RefSeq" id="WP_015026211.1">
    <property type="nucleotide sequence ID" value="NC_018742.1"/>
</dbReference>